<keyword evidence="1" id="KW-1133">Transmembrane helix</keyword>
<feature type="transmembrane region" description="Helical" evidence="1">
    <location>
        <begin position="12"/>
        <end position="30"/>
    </location>
</feature>
<comment type="caution">
    <text evidence="2">The sequence shown here is derived from an EMBL/GenBank/DDBJ whole genome shotgun (WGS) entry which is preliminary data.</text>
</comment>
<dbReference type="EMBL" id="JAIWYP010000011">
    <property type="protein sequence ID" value="KAH3734933.1"/>
    <property type="molecule type" value="Genomic_DNA"/>
</dbReference>
<gene>
    <name evidence="2" type="ORF">DPMN_041393</name>
</gene>
<dbReference type="AlphaFoldDB" id="A0A9D4HW59"/>
<reference evidence="2" key="2">
    <citation type="submission" date="2020-11" db="EMBL/GenBank/DDBJ databases">
        <authorList>
            <person name="McCartney M.A."/>
            <person name="Auch B."/>
            <person name="Kono T."/>
            <person name="Mallez S."/>
            <person name="Becker A."/>
            <person name="Gohl D.M."/>
            <person name="Silverstein K.A.T."/>
            <person name="Koren S."/>
            <person name="Bechman K.B."/>
            <person name="Herman A."/>
            <person name="Abrahante J.E."/>
            <person name="Garbe J."/>
        </authorList>
    </citation>
    <scope>NUCLEOTIDE SEQUENCE</scope>
    <source>
        <strain evidence="2">Duluth1</strain>
        <tissue evidence="2">Whole animal</tissue>
    </source>
</reference>
<proteinExistence type="predicted"/>
<sequence>MQELGDERRFVLYVGGLFIIFRVICFFELFEITIERSRLQPSSANLWLKVLRIPLCVPLHQPQTVIKTSREVCLVLCV</sequence>
<keyword evidence="1" id="KW-0812">Transmembrane</keyword>
<protein>
    <submittedName>
        <fullName evidence="2">Uncharacterized protein</fullName>
    </submittedName>
</protein>
<evidence type="ECO:0000313" key="2">
    <source>
        <dbReference type="EMBL" id="KAH3734933.1"/>
    </source>
</evidence>
<accession>A0A9D4HW59</accession>
<dbReference type="Proteomes" id="UP000828390">
    <property type="component" value="Unassembled WGS sequence"/>
</dbReference>
<name>A0A9D4HW59_DREPO</name>
<keyword evidence="1" id="KW-0472">Membrane</keyword>
<organism evidence="2 3">
    <name type="scientific">Dreissena polymorpha</name>
    <name type="common">Zebra mussel</name>
    <name type="synonym">Mytilus polymorpha</name>
    <dbReference type="NCBI Taxonomy" id="45954"/>
    <lineage>
        <taxon>Eukaryota</taxon>
        <taxon>Metazoa</taxon>
        <taxon>Spiralia</taxon>
        <taxon>Lophotrochozoa</taxon>
        <taxon>Mollusca</taxon>
        <taxon>Bivalvia</taxon>
        <taxon>Autobranchia</taxon>
        <taxon>Heteroconchia</taxon>
        <taxon>Euheterodonta</taxon>
        <taxon>Imparidentia</taxon>
        <taxon>Neoheterodontei</taxon>
        <taxon>Myida</taxon>
        <taxon>Dreissenoidea</taxon>
        <taxon>Dreissenidae</taxon>
        <taxon>Dreissena</taxon>
    </lineage>
</organism>
<evidence type="ECO:0000313" key="3">
    <source>
        <dbReference type="Proteomes" id="UP000828390"/>
    </source>
</evidence>
<evidence type="ECO:0000256" key="1">
    <source>
        <dbReference type="SAM" id="Phobius"/>
    </source>
</evidence>
<keyword evidence="3" id="KW-1185">Reference proteome</keyword>
<reference evidence="2" key="1">
    <citation type="journal article" date="2019" name="bioRxiv">
        <title>The Genome of the Zebra Mussel, Dreissena polymorpha: A Resource for Invasive Species Research.</title>
        <authorList>
            <person name="McCartney M.A."/>
            <person name="Auch B."/>
            <person name="Kono T."/>
            <person name="Mallez S."/>
            <person name="Zhang Y."/>
            <person name="Obille A."/>
            <person name="Becker A."/>
            <person name="Abrahante J.E."/>
            <person name="Garbe J."/>
            <person name="Badalamenti J.P."/>
            <person name="Herman A."/>
            <person name="Mangelson H."/>
            <person name="Liachko I."/>
            <person name="Sullivan S."/>
            <person name="Sone E.D."/>
            <person name="Koren S."/>
            <person name="Silverstein K.A.T."/>
            <person name="Beckman K.B."/>
            <person name="Gohl D.M."/>
        </authorList>
    </citation>
    <scope>NUCLEOTIDE SEQUENCE</scope>
    <source>
        <strain evidence="2">Duluth1</strain>
        <tissue evidence="2">Whole animal</tissue>
    </source>
</reference>